<dbReference type="AlphaFoldDB" id="A0A0A9CHE4"/>
<proteinExistence type="predicted"/>
<organism evidence="1">
    <name type="scientific">Arundo donax</name>
    <name type="common">Giant reed</name>
    <name type="synonym">Donax arundinaceus</name>
    <dbReference type="NCBI Taxonomy" id="35708"/>
    <lineage>
        <taxon>Eukaryota</taxon>
        <taxon>Viridiplantae</taxon>
        <taxon>Streptophyta</taxon>
        <taxon>Embryophyta</taxon>
        <taxon>Tracheophyta</taxon>
        <taxon>Spermatophyta</taxon>
        <taxon>Magnoliopsida</taxon>
        <taxon>Liliopsida</taxon>
        <taxon>Poales</taxon>
        <taxon>Poaceae</taxon>
        <taxon>PACMAD clade</taxon>
        <taxon>Arundinoideae</taxon>
        <taxon>Arundineae</taxon>
        <taxon>Arundo</taxon>
    </lineage>
</organism>
<reference evidence="1" key="1">
    <citation type="submission" date="2014-09" db="EMBL/GenBank/DDBJ databases">
        <authorList>
            <person name="Magalhaes I.L.F."/>
            <person name="Oliveira U."/>
            <person name="Santos F.R."/>
            <person name="Vidigal T.H.D.A."/>
            <person name="Brescovit A.D."/>
            <person name="Santos A.J."/>
        </authorList>
    </citation>
    <scope>NUCLEOTIDE SEQUENCE</scope>
    <source>
        <tissue evidence="1">Shoot tissue taken approximately 20 cm above the soil surface</tissue>
    </source>
</reference>
<name>A0A0A9CHE4_ARUDO</name>
<dbReference type="EMBL" id="GBRH01226958">
    <property type="protein sequence ID" value="JAD70937.1"/>
    <property type="molecule type" value="Transcribed_RNA"/>
</dbReference>
<reference evidence="1" key="2">
    <citation type="journal article" date="2015" name="Data Brief">
        <title>Shoot transcriptome of the giant reed, Arundo donax.</title>
        <authorList>
            <person name="Barrero R.A."/>
            <person name="Guerrero F.D."/>
            <person name="Moolhuijzen P."/>
            <person name="Goolsby J.A."/>
            <person name="Tidwell J."/>
            <person name="Bellgard S.E."/>
            <person name="Bellgard M.I."/>
        </authorList>
    </citation>
    <scope>NUCLEOTIDE SEQUENCE</scope>
    <source>
        <tissue evidence="1">Shoot tissue taken approximately 20 cm above the soil surface</tissue>
    </source>
</reference>
<accession>A0A0A9CHE4</accession>
<protein>
    <submittedName>
        <fullName evidence="1">Uncharacterized protein</fullName>
    </submittedName>
</protein>
<sequence>MNQTQAYIKYSDVSIFVVPKQKSPCTANKLNNNGNLTYKRDTK</sequence>
<evidence type="ECO:0000313" key="1">
    <source>
        <dbReference type="EMBL" id="JAD70937.1"/>
    </source>
</evidence>